<dbReference type="Gene3D" id="3.40.50.720">
    <property type="entry name" value="NAD(P)-binding Rossmann-like Domain"/>
    <property type="match status" value="1"/>
</dbReference>
<dbReference type="SUPFAM" id="SSF51735">
    <property type="entry name" value="NAD(P)-binding Rossmann-fold domains"/>
    <property type="match status" value="1"/>
</dbReference>
<dbReference type="Pfam" id="PF13460">
    <property type="entry name" value="NAD_binding_10"/>
    <property type="match status" value="1"/>
</dbReference>
<dbReference type="InterPro" id="IPR051606">
    <property type="entry name" value="Polyketide_Oxido-like"/>
</dbReference>
<protein>
    <recommendedName>
        <fullName evidence="1">NAD(P)-binding domain-containing protein</fullName>
    </recommendedName>
</protein>
<name>A0ABM7M7Y5_9ACTN</name>
<evidence type="ECO:0000313" key="3">
    <source>
        <dbReference type="Proteomes" id="UP000676967"/>
    </source>
</evidence>
<evidence type="ECO:0000313" key="2">
    <source>
        <dbReference type="EMBL" id="BCJ47748.1"/>
    </source>
</evidence>
<evidence type="ECO:0000259" key="1">
    <source>
        <dbReference type="Pfam" id="PF13460"/>
    </source>
</evidence>
<organism evidence="2 3">
    <name type="scientific">Actinoplanes ianthinogenes</name>
    <dbReference type="NCBI Taxonomy" id="122358"/>
    <lineage>
        <taxon>Bacteria</taxon>
        <taxon>Bacillati</taxon>
        <taxon>Actinomycetota</taxon>
        <taxon>Actinomycetes</taxon>
        <taxon>Micromonosporales</taxon>
        <taxon>Micromonosporaceae</taxon>
        <taxon>Actinoplanes</taxon>
    </lineage>
</organism>
<dbReference type="PANTHER" id="PTHR43355:SF2">
    <property type="entry name" value="FLAVIN REDUCTASE (NADPH)"/>
    <property type="match status" value="1"/>
</dbReference>
<dbReference type="PANTHER" id="PTHR43355">
    <property type="entry name" value="FLAVIN REDUCTASE (NADPH)"/>
    <property type="match status" value="1"/>
</dbReference>
<accession>A0ABM7M7Y5</accession>
<feature type="domain" description="NAD(P)-binding" evidence="1">
    <location>
        <begin position="15"/>
        <end position="204"/>
    </location>
</feature>
<dbReference type="InterPro" id="IPR016040">
    <property type="entry name" value="NAD(P)-bd_dom"/>
</dbReference>
<proteinExistence type="predicted"/>
<dbReference type="EMBL" id="AP023356">
    <property type="protein sequence ID" value="BCJ47748.1"/>
    <property type="molecule type" value="Genomic_DNA"/>
</dbReference>
<keyword evidence="3" id="KW-1185">Reference proteome</keyword>
<gene>
    <name evidence="2" type="ORF">Aiant_84050</name>
</gene>
<sequence length="216" mass="22313">MRADDAEGMKITVVGAAGMAGSRIVAEAVGRGHRVTAVLRRARPDTLHPQVEVVHGDATDGGHMAELFADADAIVGATRPAPGQEDTVVPTATALLDAAAAAGTRILFVGGCAPLRAPGGGRAFDDPAYVPAAYRAIAAASLAQLEVCRAHSADWTYVSPPALLEPGPRTARYRRGGADLVVAADGSSWISAEDLAVAVLDDLERPARERHFSVGY</sequence>
<dbReference type="InterPro" id="IPR036291">
    <property type="entry name" value="NAD(P)-bd_dom_sf"/>
</dbReference>
<dbReference type="Proteomes" id="UP000676967">
    <property type="component" value="Chromosome"/>
</dbReference>
<reference evidence="2 3" key="1">
    <citation type="submission" date="2020-08" db="EMBL/GenBank/DDBJ databases">
        <title>Whole genome shotgun sequence of Actinoplanes ianthinogenes NBRC 13996.</title>
        <authorList>
            <person name="Komaki H."/>
            <person name="Tamura T."/>
        </authorList>
    </citation>
    <scope>NUCLEOTIDE SEQUENCE [LARGE SCALE GENOMIC DNA]</scope>
    <source>
        <strain evidence="2 3">NBRC 13996</strain>
    </source>
</reference>